<dbReference type="Proteomes" id="UP001550348">
    <property type="component" value="Unassembled WGS sequence"/>
</dbReference>
<accession>A0ABV2VMX7</accession>
<dbReference type="InterPro" id="IPR036388">
    <property type="entry name" value="WH-like_DNA-bd_sf"/>
</dbReference>
<sequence>MTTAQPPQLWTVDDVSAYLGVPVQTLYTWRKRRIGPPAGRVGRHLRYDPDAVRAWFEQQAAA</sequence>
<dbReference type="InterPro" id="IPR009061">
    <property type="entry name" value="DNA-bd_dom_put_sf"/>
</dbReference>
<evidence type="ECO:0000313" key="2">
    <source>
        <dbReference type="EMBL" id="MEU0152951.1"/>
    </source>
</evidence>
<organism evidence="2 3">
    <name type="scientific">Micromonospora fulviviridis</name>
    <dbReference type="NCBI Taxonomy" id="47860"/>
    <lineage>
        <taxon>Bacteria</taxon>
        <taxon>Bacillati</taxon>
        <taxon>Actinomycetota</taxon>
        <taxon>Actinomycetes</taxon>
        <taxon>Micromonosporales</taxon>
        <taxon>Micromonosporaceae</taxon>
        <taxon>Micromonospora</taxon>
    </lineage>
</organism>
<comment type="caution">
    <text evidence="2">The sequence shown here is derived from an EMBL/GenBank/DDBJ whole genome shotgun (WGS) entry which is preliminary data.</text>
</comment>
<keyword evidence="3" id="KW-1185">Reference proteome</keyword>
<dbReference type="EMBL" id="JBEXRX010000031">
    <property type="protein sequence ID" value="MEU0152951.1"/>
    <property type="molecule type" value="Genomic_DNA"/>
</dbReference>
<dbReference type="SUPFAM" id="SSF46955">
    <property type="entry name" value="Putative DNA-binding domain"/>
    <property type="match status" value="1"/>
</dbReference>
<proteinExistence type="predicted"/>
<feature type="domain" description="Helix-turn-helix" evidence="1">
    <location>
        <begin position="11"/>
        <end position="59"/>
    </location>
</feature>
<evidence type="ECO:0000259" key="1">
    <source>
        <dbReference type="Pfam" id="PF12728"/>
    </source>
</evidence>
<evidence type="ECO:0000313" key="3">
    <source>
        <dbReference type="Proteomes" id="UP001550348"/>
    </source>
</evidence>
<name>A0ABV2VMX7_9ACTN</name>
<protein>
    <submittedName>
        <fullName evidence="2">Helix-turn-helix domain-containing protein</fullName>
    </submittedName>
</protein>
<dbReference type="Pfam" id="PF12728">
    <property type="entry name" value="HTH_17"/>
    <property type="match status" value="1"/>
</dbReference>
<gene>
    <name evidence="2" type="ORF">ABZ071_13680</name>
</gene>
<dbReference type="InterPro" id="IPR041657">
    <property type="entry name" value="HTH_17"/>
</dbReference>
<reference evidence="2 3" key="1">
    <citation type="submission" date="2024-06" db="EMBL/GenBank/DDBJ databases">
        <title>The Natural Products Discovery Center: Release of the First 8490 Sequenced Strains for Exploring Actinobacteria Biosynthetic Diversity.</title>
        <authorList>
            <person name="Kalkreuter E."/>
            <person name="Kautsar S.A."/>
            <person name="Yang D."/>
            <person name="Bader C.D."/>
            <person name="Teijaro C.N."/>
            <person name="Fluegel L."/>
            <person name="Davis C.M."/>
            <person name="Simpson J.R."/>
            <person name="Lauterbach L."/>
            <person name="Steele A.D."/>
            <person name="Gui C."/>
            <person name="Meng S."/>
            <person name="Li G."/>
            <person name="Viehrig K."/>
            <person name="Ye F."/>
            <person name="Su P."/>
            <person name="Kiefer A.F."/>
            <person name="Nichols A."/>
            <person name="Cepeda A.J."/>
            <person name="Yan W."/>
            <person name="Fan B."/>
            <person name="Jiang Y."/>
            <person name="Adhikari A."/>
            <person name="Zheng C.-J."/>
            <person name="Schuster L."/>
            <person name="Cowan T.M."/>
            <person name="Smanski M.J."/>
            <person name="Chevrette M.G."/>
            <person name="De Carvalho L.P.S."/>
            <person name="Shen B."/>
        </authorList>
    </citation>
    <scope>NUCLEOTIDE SEQUENCE [LARGE SCALE GENOMIC DNA]</scope>
    <source>
        <strain evidence="2 3">NPDC006286</strain>
    </source>
</reference>
<dbReference type="RefSeq" id="WP_355664818.1">
    <property type="nucleotide sequence ID" value="NZ_JBEXRX010000031.1"/>
</dbReference>
<dbReference type="Gene3D" id="1.10.10.10">
    <property type="entry name" value="Winged helix-like DNA-binding domain superfamily/Winged helix DNA-binding domain"/>
    <property type="match status" value="1"/>
</dbReference>